<proteinExistence type="predicted"/>
<name>M3BKB3_STRM1</name>
<accession>M3BKB3</accession>
<sequence length="166" mass="18427">MTVRITPSLGLLTGLTYSHGIHHADTGLVAHLLLTHEPPRRLGETVEWIEAGMRALSFCLGLGPIEEGPRYVGSRISLHHGTVRLDYGDDWWELRIPGTGREWQKHVAVGGPVRLTLSFEPTPVGRARQDLFRFIEAGAQAGTVRWGTTRARPRSRLTVRMSHPGV</sequence>
<dbReference type="EMBL" id="AORZ01000035">
    <property type="protein sequence ID" value="EMF00015.1"/>
    <property type="molecule type" value="Genomic_DNA"/>
</dbReference>
<organism evidence="1 2">
    <name type="scientific">Streptomyces mobaraensis (strain ATCC 29032 / DSM 40847 / JCM 4168 / NBRC 13819 / NCIMB 11159 / IPCR 16-22)</name>
    <dbReference type="NCBI Taxonomy" id="1223523"/>
    <lineage>
        <taxon>Bacteria</taxon>
        <taxon>Bacillati</taxon>
        <taxon>Actinomycetota</taxon>
        <taxon>Actinomycetes</taxon>
        <taxon>Kitasatosporales</taxon>
        <taxon>Streptomycetaceae</taxon>
        <taxon>Streptomyces</taxon>
    </lineage>
</organism>
<dbReference type="eggNOG" id="ENOG5030P6I">
    <property type="taxonomic scope" value="Bacteria"/>
</dbReference>
<dbReference type="Proteomes" id="UP000011740">
    <property type="component" value="Unassembled WGS sequence"/>
</dbReference>
<gene>
    <name evidence="1" type="ORF">H340_13596</name>
</gene>
<dbReference type="RefSeq" id="WP_004944590.1">
    <property type="nucleotide sequence ID" value="NZ_AORZ01000035.1"/>
</dbReference>
<comment type="caution">
    <text evidence="1">The sequence shown here is derived from an EMBL/GenBank/DDBJ whole genome shotgun (WGS) entry which is preliminary data.</text>
</comment>
<dbReference type="PATRIC" id="fig|1223523.3.peg.2779"/>
<evidence type="ECO:0000313" key="1">
    <source>
        <dbReference type="EMBL" id="EMF00015.1"/>
    </source>
</evidence>
<dbReference type="AlphaFoldDB" id="M3BKB3"/>
<protein>
    <submittedName>
        <fullName evidence="1">Uncharacterized protein</fullName>
    </submittedName>
</protein>
<dbReference type="STRING" id="1223523.H340_13596"/>
<evidence type="ECO:0000313" key="2">
    <source>
        <dbReference type="Proteomes" id="UP000011740"/>
    </source>
</evidence>
<reference evidence="1 2" key="1">
    <citation type="journal article" date="2013" name="Genome Announc.">
        <title>Whole-Genome Shotgun Assembly and Analysis of the Genome of Streptomyces mobaraensis DSM 40847, a Strain for Industrial Production of Microbial Transglutaminase.</title>
        <authorList>
            <person name="Yang H."/>
            <person name="He T."/>
            <person name="Wu W."/>
            <person name="Zhu W."/>
            <person name="Lu B."/>
            <person name="Sun W."/>
        </authorList>
    </citation>
    <scope>NUCLEOTIDE SEQUENCE [LARGE SCALE GENOMIC DNA]</scope>
    <source>
        <strain evidence="1 2">DSM 40847</strain>
    </source>
</reference>